<dbReference type="EC" id="3.7.1.3" evidence="5 6"/>
<dbReference type="Pfam" id="PF22580">
    <property type="entry name" value="KYNU_C"/>
    <property type="match status" value="1"/>
</dbReference>
<protein>
    <recommendedName>
        <fullName evidence="5 6">Kynureninase</fullName>
        <ecNumber evidence="5 6">3.7.1.3</ecNumber>
    </recommendedName>
    <alternativeName>
        <fullName evidence="5">Biosynthesis of nicotinic acid protein 5</fullName>
    </alternativeName>
    <alternativeName>
        <fullName evidence="5">L-kynurenine hydrolase</fullName>
    </alternativeName>
</protein>
<evidence type="ECO:0000256" key="6">
    <source>
        <dbReference type="PIRNR" id="PIRNR038800"/>
    </source>
</evidence>
<keyword evidence="4 5" id="KW-0663">Pyridoxal phosphate</keyword>
<feature type="binding site" evidence="5">
    <location>
        <position position="272"/>
    </location>
    <ligand>
        <name>pyridoxal 5'-phosphate</name>
        <dbReference type="ChEBI" id="CHEBI:597326"/>
    </ligand>
</feature>
<dbReference type="InterPro" id="IPR000192">
    <property type="entry name" value="Aminotrans_V_dom"/>
</dbReference>
<evidence type="ECO:0000259" key="8">
    <source>
        <dbReference type="Pfam" id="PF00266"/>
    </source>
</evidence>
<keyword evidence="3 5" id="KW-0378">Hydrolase</keyword>
<dbReference type="Pfam" id="PF00266">
    <property type="entry name" value="Aminotran_5"/>
    <property type="match status" value="1"/>
</dbReference>
<dbReference type="InterPro" id="IPR010111">
    <property type="entry name" value="Kynureninase"/>
</dbReference>
<dbReference type="GO" id="GO:0019805">
    <property type="term" value="P:quinolinate biosynthetic process"/>
    <property type="evidence" value="ECO:0007669"/>
    <property type="project" value="UniProtKB-UniRule"/>
</dbReference>
<comment type="caution">
    <text evidence="5">Lacks conserved residue(s) required for the propagation of feature annotation.</text>
</comment>
<organism evidence="9 10">
    <name type="scientific">Anthostomella pinea</name>
    <dbReference type="NCBI Taxonomy" id="933095"/>
    <lineage>
        <taxon>Eukaryota</taxon>
        <taxon>Fungi</taxon>
        <taxon>Dikarya</taxon>
        <taxon>Ascomycota</taxon>
        <taxon>Pezizomycotina</taxon>
        <taxon>Sordariomycetes</taxon>
        <taxon>Xylariomycetidae</taxon>
        <taxon>Xylariales</taxon>
        <taxon>Xylariaceae</taxon>
        <taxon>Anthostomella</taxon>
    </lineage>
</organism>
<comment type="subcellular location">
    <subcellularLocation>
        <location evidence="5 6">Cytoplasm</location>
    </subcellularLocation>
</comment>
<dbReference type="GO" id="GO:0019441">
    <property type="term" value="P:L-tryptophan catabolic process to kynurenine"/>
    <property type="evidence" value="ECO:0007669"/>
    <property type="project" value="TreeGrafter"/>
</dbReference>
<dbReference type="AlphaFoldDB" id="A0AAI8VUJ4"/>
<accession>A0AAI8VUJ4</accession>
<proteinExistence type="inferred from homology"/>
<reference evidence="9" key="1">
    <citation type="submission" date="2023-10" db="EMBL/GenBank/DDBJ databases">
        <authorList>
            <person name="Hackl T."/>
        </authorList>
    </citation>
    <scope>NUCLEOTIDE SEQUENCE</scope>
</reference>
<dbReference type="PIRSF" id="PIRSF038800">
    <property type="entry name" value="KYNU"/>
    <property type="match status" value="1"/>
</dbReference>
<comment type="cofactor">
    <cofactor evidence="5 6">
        <name>pyridoxal 5'-phosphate</name>
        <dbReference type="ChEBI" id="CHEBI:597326"/>
    </cofactor>
</comment>
<keyword evidence="1 5" id="KW-0963">Cytoplasm</keyword>
<dbReference type="PANTHER" id="PTHR14084:SF2">
    <property type="entry name" value="KYNURENINASE 2"/>
    <property type="match status" value="1"/>
</dbReference>
<comment type="pathway">
    <text evidence="5 6">Amino-acid degradation; L-kynurenine degradation; L-alanine and anthranilate from L-kynurenine: step 1/1.</text>
</comment>
<evidence type="ECO:0000256" key="2">
    <source>
        <dbReference type="ARBA" id="ARBA00022642"/>
    </source>
</evidence>
<dbReference type="PANTHER" id="PTHR14084">
    <property type="entry name" value="KYNURENINASE"/>
    <property type="match status" value="1"/>
</dbReference>
<dbReference type="NCBIfam" id="TIGR01814">
    <property type="entry name" value="kynureninase"/>
    <property type="match status" value="1"/>
</dbReference>
<feature type="binding site" evidence="5">
    <location>
        <position position="156"/>
    </location>
    <ligand>
        <name>pyridoxal 5'-phosphate</name>
        <dbReference type="ChEBI" id="CHEBI:597326"/>
    </ligand>
</feature>
<feature type="binding site" evidence="5">
    <location>
        <position position="297"/>
    </location>
    <ligand>
        <name>pyridoxal 5'-phosphate</name>
        <dbReference type="ChEBI" id="CHEBI:597326"/>
    </ligand>
</feature>
<dbReference type="EMBL" id="CAUWAG010000018">
    <property type="protein sequence ID" value="CAJ2510990.1"/>
    <property type="molecule type" value="Genomic_DNA"/>
</dbReference>
<feature type="domain" description="Aminotransferase class V" evidence="8">
    <location>
        <begin position="139"/>
        <end position="304"/>
    </location>
</feature>
<dbReference type="Gene3D" id="3.90.1150.10">
    <property type="entry name" value="Aspartate Aminotransferase, domain 1"/>
    <property type="match status" value="1"/>
</dbReference>
<dbReference type="GO" id="GO:0097053">
    <property type="term" value="P:L-kynurenine catabolic process"/>
    <property type="evidence" value="ECO:0007669"/>
    <property type="project" value="UniProtKB-UniRule"/>
</dbReference>
<dbReference type="InterPro" id="IPR015421">
    <property type="entry name" value="PyrdxlP-dep_Trfase_major"/>
</dbReference>
<feature type="binding site" evidence="5">
    <location>
        <position position="337"/>
    </location>
    <ligand>
        <name>pyridoxal 5'-phosphate</name>
        <dbReference type="ChEBI" id="CHEBI:597326"/>
    </ligand>
</feature>
<keyword evidence="10" id="KW-1185">Reference proteome</keyword>
<evidence type="ECO:0000313" key="10">
    <source>
        <dbReference type="Proteomes" id="UP001295740"/>
    </source>
</evidence>
<comment type="catalytic activity">
    <reaction evidence="5 6">
        <text>L-kynurenine + H2O = anthranilate + L-alanine + H(+)</text>
        <dbReference type="Rhea" id="RHEA:16813"/>
        <dbReference type="ChEBI" id="CHEBI:15377"/>
        <dbReference type="ChEBI" id="CHEBI:15378"/>
        <dbReference type="ChEBI" id="CHEBI:16567"/>
        <dbReference type="ChEBI" id="CHEBI:57959"/>
        <dbReference type="ChEBI" id="CHEBI:57972"/>
        <dbReference type="EC" id="3.7.1.3"/>
    </reaction>
</comment>
<feature type="binding site" evidence="5">
    <location>
        <position position="157"/>
    </location>
    <ligand>
        <name>pyridoxal 5'-phosphate</name>
        <dbReference type="ChEBI" id="CHEBI:597326"/>
    </ligand>
</feature>
<name>A0AAI8VUJ4_9PEZI</name>
<dbReference type="GO" id="GO:0034354">
    <property type="term" value="P:'de novo' NAD+ biosynthetic process from L-tryptophan"/>
    <property type="evidence" value="ECO:0007669"/>
    <property type="project" value="UniProtKB-UniRule"/>
</dbReference>
<comment type="catalytic activity">
    <reaction evidence="6">
        <text>3-hydroxy-L-kynurenine + H2O = 3-hydroxyanthranilate + L-alanine + H(+)</text>
        <dbReference type="Rhea" id="RHEA:25143"/>
        <dbReference type="ChEBI" id="CHEBI:15377"/>
        <dbReference type="ChEBI" id="CHEBI:15378"/>
        <dbReference type="ChEBI" id="CHEBI:36559"/>
        <dbReference type="ChEBI" id="CHEBI:57972"/>
        <dbReference type="ChEBI" id="CHEBI:58125"/>
        <dbReference type="EC" id="3.7.1.3"/>
    </reaction>
</comment>
<feature type="binding site" evidence="5">
    <location>
        <begin position="184"/>
        <end position="187"/>
    </location>
    <ligand>
        <name>pyridoxal 5'-phosphate</name>
        <dbReference type="ChEBI" id="CHEBI:597326"/>
    </ligand>
</feature>
<dbReference type="GO" id="GO:0030429">
    <property type="term" value="F:kynureninase activity"/>
    <property type="evidence" value="ECO:0007669"/>
    <property type="project" value="UniProtKB-UniRule"/>
</dbReference>
<feature type="region of interest" description="Disordered" evidence="7">
    <location>
        <begin position="54"/>
        <end position="73"/>
    </location>
</feature>
<comment type="similarity">
    <text evidence="5 6">Belongs to the kynureninase family.</text>
</comment>
<comment type="caution">
    <text evidence="9">The sequence shown here is derived from an EMBL/GenBank/DDBJ whole genome shotgun (WGS) entry which is preliminary data.</text>
</comment>
<evidence type="ECO:0000256" key="1">
    <source>
        <dbReference type="ARBA" id="ARBA00022490"/>
    </source>
</evidence>
<keyword evidence="2 5" id="KW-0662">Pyridine nucleotide biosynthesis</keyword>
<evidence type="ECO:0000256" key="4">
    <source>
        <dbReference type="ARBA" id="ARBA00022898"/>
    </source>
</evidence>
<dbReference type="InterPro" id="IPR015424">
    <property type="entry name" value="PyrdxlP-dep_Trfase"/>
</dbReference>
<dbReference type="Proteomes" id="UP001295740">
    <property type="component" value="Unassembled WGS sequence"/>
</dbReference>
<dbReference type="GO" id="GO:0030170">
    <property type="term" value="F:pyridoxal phosphate binding"/>
    <property type="evidence" value="ECO:0007669"/>
    <property type="project" value="UniProtKB-UniRule"/>
</dbReference>
<feature type="compositionally biased region" description="Low complexity" evidence="7">
    <location>
        <begin position="57"/>
        <end position="73"/>
    </location>
</feature>
<comment type="subunit">
    <text evidence="5 6">Homodimer.</text>
</comment>
<dbReference type="GO" id="GO:0005737">
    <property type="term" value="C:cytoplasm"/>
    <property type="evidence" value="ECO:0007669"/>
    <property type="project" value="UniProtKB-SubCell"/>
</dbReference>
<comment type="function">
    <text evidence="5 6">Catalyzes the cleavage of L-kynurenine (L-Kyn) and L-3-hydroxykynurenine (L-3OHKyn) into anthranilic acid (AA) and 3-hydroxyanthranilic acid (3-OHAA), respectively.</text>
</comment>
<evidence type="ECO:0000256" key="7">
    <source>
        <dbReference type="SAM" id="MobiDB-lite"/>
    </source>
</evidence>
<evidence type="ECO:0000256" key="5">
    <source>
        <dbReference type="HAMAP-Rule" id="MF_03017"/>
    </source>
</evidence>
<dbReference type="HAMAP" id="MF_01970">
    <property type="entry name" value="Kynureninase"/>
    <property type="match status" value="1"/>
</dbReference>
<dbReference type="SUPFAM" id="SSF53383">
    <property type="entry name" value="PLP-dependent transferases"/>
    <property type="match status" value="1"/>
</dbReference>
<comment type="pathway">
    <text evidence="5 6">Cofactor biosynthesis; NAD(+) biosynthesis; quinolinate from L-kynurenine: step 2/3.</text>
</comment>
<dbReference type="InterPro" id="IPR015422">
    <property type="entry name" value="PyrdxlP-dep_Trfase_small"/>
</dbReference>
<dbReference type="Gene3D" id="3.40.640.10">
    <property type="entry name" value="Type I PLP-dependent aspartate aminotransferase-like (Major domain)"/>
    <property type="match status" value="1"/>
</dbReference>
<dbReference type="GO" id="GO:0043420">
    <property type="term" value="P:anthranilate metabolic process"/>
    <property type="evidence" value="ECO:0007669"/>
    <property type="project" value="UniProtKB-UniRule"/>
</dbReference>
<evidence type="ECO:0000256" key="3">
    <source>
        <dbReference type="ARBA" id="ARBA00022801"/>
    </source>
</evidence>
<feature type="binding site" evidence="5">
    <location>
        <position position="365"/>
    </location>
    <ligand>
        <name>pyridoxal 5'-phosphate</name>
        <dbReference type="ChEBI" id="CHEBI:597326"/>
    </ligand>
</feature>
<feature type="modified residue" description="N6-(pyridoxal phosphate)lysine" evidence="5">
    <location>
        <position position="298"/>
    </location>
</feature>
<evidence type="ECO:0000313" key="9">
    <source>
        <dbReference type="EMBL" id="CAJ2510990.1"/>
    </source>
</evidence>
<dbReference type="FunFam" id="3.40.640.10:FF:000031">
    <property type="entry name" value="Kynureninase"/>
    <property type="match status" value="1"/>
</dbReference>
<gene>
    <name evidence="5" type="primary">BNA5</name>
    <name evidence="9" type="ORF">KHLLAP_LOCUS11458</name>
</gene>
<sequence length="498" mass="54267">MGFDTILQTIQKGGSVPFPAEANELEYARSLDAESPVQQLRDEFIFPTKRSLRSVTKKNTPNGTNGTNGLTNGLSAGDDEQVVYFCGNSLGLQPKCMRASIDAQLQAWASIGVYGHFNAAPESPLPPWQDMAAAVSTKMAPIVGAKPSEVVVMNTLTVNLQLLMASFYRPTEKRHKVILEWRPFPSDYYAIESHIRWQGLDPAKSMVEIAPDADGPGGHYISTASVLAAIDAHADEAALLLLPGLQYYSGQLFDIPTITAHARARGLVVGWDLAHAAGNVPVALHDLEVDFAVWCTYKYLNAGPGSMGGAFVHEKHGGVSFDATTKLPQFHRRLQGWYGTDKSVRFNMAKTFQPTVGAQGFQLSNPSAIDLAALNGALEVYTKTSVEELRRKSVVLTGYAQWLLDGILRDEEEKKGGEGKGEPAFTVITPRNPAERGAQLSVLLRAGLLEKVSGQFEEAGIVCDQRKPDVIRIAPVPIYNSFEDVWRCVDVLRRTVLG</sequence>
<feature type="binding site" evidence="5">
    <location>
        <position position="275"/>
    </location>
    <ligand>
        <name>pyridoxal 5'-phosphate</name>
        <dbReference type="ChEBI" id="CHEBI:597326"/>
    </ligand>
</feature>